<feature type="transmembrane region" description="Helical" evidence="1">
    <location>
        <begin position="260"/>
        <end position="279"/>
    </location>
</feature>
<organism evidence="2 3">
    <name type="scientific">Colletotrichum fioriniae PJ7</name>
    <dbReference type="NCBI Taxonomy" id="1445577"/>
    <lineage>
        <taxon>Eukaryota</taxon>
        <taxon>Fungi</taxon>
        <taxon>Dikarya</taxon>
        <taxon>Ascomycota</taxon>
        <taxon>Pezizomycotina</taxon>
        <taxon>Sordariomycetes</taxon>
        <taxon>Hypocreomycetidae</taxon>
        <taxon>Glomerellales</taxon>
        <taxon>Glomerellaceae</taxon>
        <taxon>Colletotrichum</taxon>
        <taxon>Colletotrichum acutatum species complex</taxon>
    </lineage>
</organism>
<dbReference type="OrthoDB" id="4843057at2759"/>
<sequence length="292" mass="33769">MLYRPDFDTTYPRSEFVVVDEMQGHHGEGYVRHAQVHSSAKRNLSDFLLGFGIMLPPRNFCAFDDVEDRKVFDQVRRLSPEDVEAYLLAKVCGIKIQWVDCLSCHLELDKTTNTLFLYRYPSFCVTSLQESGASVLHRCASDASQPTIWAKEQDVVQLMQEILLSYRLIFGQSRRSRKLFRKLRPFFDIPRQGHDPLLSELCGAKAFLSPEIPQGRQDYDVTKDFPHLRGRLARLCNYASSKKPRSLAELWRDHRDSANWLTFWAVILFGSLGLLLAFIQSIFQIMQWAQGL</sequence>
<reference evidence="2 3" key="1">
    <citation type="submission" date="2014-02" db="EMBL/GenBank/DDBJ databases">
        <title>The genome sequence of Colletotrichum fioriniae PJ7.</title>
        <authorList>
            <person name="Baroncelli R."/>
            <person name="Thon M.R."/>
        </authorList>
    </citation>
    <scope>NUCLEOTIDE SEQUENCE [LARGE SCALE GENOMIC DNA]</scope>
    <source>
        <strain evidence="2 3">PJ7</strain>
    </source>
</reference>
<evidence type="ECO:0000313" key="2">
    <source>
        <dbReference type="EMBL" id="EXF84561.1"/>
    </source>
</evidence>
<protein>
    <submittedName>
        <fullName evidence="2">Uncharacterized protein</fullName>
    </submittedName>
</protein>
<dbReference type="HOGENOM" id="CLU_064349_0_0_1"/>
<evidence type="ECO:0000313" key="3">
    <source>
        <dbReference type="Proteomes" id="UP000020467"/>
    </source>
</evidence>
<comment type="caution">
    <text evidence="2">The sequence shown here is derived from an EMBL/GenBank/DDBJ whole genome shotgun (WGS) entry which is preliminary data.</text>
</comment>
<keyword evidence="3" id="KW-1185">Reference proteome</keyword>
<dbReference type="Proteomes" id="UP000020467">
    <property type="component" value="Unassembled WGS sequence"/>
</dbReference>
<dbReference type="EMBL" id="JARH01000161">
    <property type="protein sequence ID" value="EXF84561.1"/>
    <property type="molecule type" value="Genomic_DNA"/>
</dbReference>
<keyword evidence="1" id="KW-1133">Transmembrane helix</keyword>
<dbReference type="eggNOG" id="ENOG502SMCG">
    <property type="taxonomic scope" value="Eukaryota"/>
</dbReference>
<keyword evidence="1" id="KW-0812">Transmembrane</keyword>
<accession>A0A010RVF9</accession>
<proteinExistence type="predicted"/>
<gene>
    <name evidence="2" type="ORF">CFIO01_04729</name>
</gene>
<dbReference type="KEGG" id="cfj:CFIO01_04729"/>
<evidence type="ECO:0000256" key="1">
    <source>
        <dbReference type="SAM" id="Phobius"/>
    </source>
</evidence>
<keyword evidence="1" id="KW-0472">Membrane</keyword>
<dbReference type="AlphaFoldDB" id="A0A010RVF9"/>
<name>A0A010RVF9_9PEZI</name>